<feature type="non-terminal residue" evidence="1">
    <location>
        <position position="48"/>
    </location>
</feature>
<sequence length="48" mass="5530">MDKKITNLQTLNKHWYEFYTAVKQSAAKHIPTTTTSLKTFHAFSTKAT</sequence>
<name>A0A9N9IFN4_9GLOM</name>
<reference evidence="1" key="1">
    <citation type="submission" date="2021-06" db="EMBL/GenBank/DDBJ databases">
        <authorList>
            <person name="Kallberg Y."/>
            <person name="Tangrot J."/>
            <person name="Rosling A."/>
        </authorList>
    </citation>
    <scope>NUCLEOTIDE SEQUENCE</scope>
    <source>
        <strain evidence="1">FL130A</strain>
    </source>
</reference>
<dbReference type="EMBL" id="CAJVPS010032383">
    <property type="protein sequence ID" value="CAG8735041.1"/>
    <property type="molecule type" value="Genomic_DNA"/>
</dbReference>
<evidence type="ECO:0000313" key="1">
    <source>
        <dbReference type="EMBL" id="CAG8735041.1"/>
    </source>
</evidence>
<dbReference type="AlphaFoldDB" id="A0A9N9IFN4"/>
<gene>
    <name evidence="1" type="ORF">ALEPTO_LOCUS12761</name>
</gene>
<accession>A0A9N9IFN4</accession>
<keyword evidence="2" id="KW-1185">Reference proteome</keyword>
<evidence type="ECO:0000313" key="2">
    <source>
        <dbReference type="Proteomes" id="UP000789508"/>
    </source>
</evidence>
<organism evidence="1 2">
    <name type="scientific">Ambispora leptoticha</name>
    <dbReference type="NCBI Taxonomy" id="144679"/>
    <lineage>
        <taxon>Eukaryota</taxon>
        <taxon>Fungi</taxon>
        <taxon>Fungi incertae sedis</taxon>
        <taxon>Mucoromycota</taxon>
        <taxon>Glomeromycotina</taxon>
        <taxon>Glomeromycetes</taxon>
        <taxon>Archaeosporales</taxon>
        <taxon>Ambisporaceae</taxon>
        <taxon>Ambispora</taxon>
    </lineage>
</organism>
<comment type="caution">
    <text evidence="1">The sequence shown here is derived from an EMBL/GenBank/DDBJ whole genome shotgun (WGS) entry which is preliminary data.</text>
</comment>
<protein>
    <submittedName>
        <fullName evidence="1">6284_t:CDS:1</fullName>
    </submittedName>
</protein>
<dbReference type="Proteomes" id="UP000789508">
    <property type="component" value="Unassembled WGS sequence"/>
</dbReference>
<proteinExistence type="predicted"/>